<evidence type="ECO:0000256" key="3">
    <source>
        <dbReference type="ARBA" id="ARBA00022723"/>
    </source>
</evidence>
<accession>A0A937F5X2</accession>
<name>A0A937F5X2_9BACT</name>
<dbReference type="Gene3D" id="3.20.20.70">
    <property type="entry name" value="Aldolase class I"/>
    <property type="match status" value="1"/>
</dbReference>
<evidence type="ECO:0000313" key="8">
    <source>
        <dbReference type="Proteomes" id="UP000659388"/>
    </source>
</evidence>
<dbReference type="GO" id="GO:0003824">
    <property type="term" value="F:catalytic activity"/>
    <property type="evidence" value="ECO:0007669"/>
    <property type="project" value="InterPro"/>
</dbReference>
<dbReference type="RefSeq" id="WP_202244130.1">
    <property type="nucleotide sequence ID" value="NZ_JAESIY010000004.1"/>
</dbReference>
<dbReference type="GO" id="GO:0005737">
    <property type="term" value="C:cytoplasm"/>
    <property type="evidence" value="ECO:0007669"/>
    <property type="project" value="TreeGrafter"/>
</dbReference>
<organism evidence="7 8">
    <name type="scientific">Fulvivirga sediminis</name>
    <dbReference type="NCBI Taxonomy" id="2803949"/>
    <lineage>
        <taxon>Bacteria</taxon>
        <taxon>Pseudomonadati</taxon>
        <taxon>Bacteroidota</taxon>
        <taxon>Cytophagia</taxon>
        <taxon>Cytophagales</taxon>
        <taxon>Fulvivirgaceae</taxon>
        <taxon>Fulvivirga</taxon>
    </lineage>
</organism>
<dbReference type="InterPro" id="IPR006638">
    <property type="entry name" value="Elp3/MiaA/NifB-like_rSAM"/>
</dbReference>
<comment type="caution">
    <text evidence="7">The sequence shown here is derived from an EMBL/GenBank/DDBJ whole genome shotgun (WGS) entry which is preliminary data.</text>
</comment>
<dbReference type="PANTHER" id="PTHR13932">
    <property type="entry name" value="COPROPORPHYRINIGEN III OXIDASE"/>
    <property type="match status" value="1"/>
</dbReference>
<dbReference type="SFLD" id="SFLDG01065">
    <property type="entry name" value="anaerobic_coproporphyrinogen-I"/>
    <property type="match status" value="1"/>
</dbReference>
<feature type="domain" description="Radical SAM core" evidence="6">
    <location>
        <begin position="45"/>
        <end position="279"/>
    </location>
</feature>
<dbReference type="GO" id="GO:0046872">
    <property type="term" value="F:metal ion binding"/>
    <property type="evidence" value="ECO:0007669"/>
    <property type="project" value="UniProtKB-KW"/>
</dbReference>
<dbReference type="AlphaFoldDB" id="A0A937F5X2"/>
<dbReference type="NCBIfam" id="NF006067">
    <property type="entry name" value="PRK08208.1"/>
    <property type="match status" value="1"/>
</dbReference>
<keyword evidence="3" id="KW-0479">Metal-binding</keyword>
<dbReference type="GO" id="GO:0006779">
    <property type="term" value="P:porphyrin-containing compound biosynthetic process"/>
    <property type="evidence" value="ECO:0007669"/>
    <property type="project" value="TreeGrafter"/>
</dbReference>
<reference evidence="7" key="1">
    <citation type="submission" date="2021-01" db="EMBL/GenBank/DDBJ databases">
        <title>Fulvivirga kasyanovii gen. nov., sp nov., a novel member of the phylum Bacteroidetes isolated from seawater in a mussel farm.</title>
        <authorList>
            <person name="Zhao L.-H."/>
            <person name="Wang Z.-J."/>
        </authorList>
    </citation>
    <scope>NUCLEOTIDE SEQUENCE</scope>
    <source>
        <strain evidence="7">2943</strain>
    </source>
</reference>
<dbReference type="EMBL" id="JAESIY010000004">
    <property type="protein sequence ID" value="MBL3656345.1"/>
    <property type="molecule type" value="Genomic_DNA"/>
</dbReference>
<evidence type="ECO:0000259" key="6">
    <source>
        <dbReference type="PROSITE" id="PS51918"/>
    </source>
</evidence>
<comment type="cofactor">
    <cofactor evidence="1">
        <name>[4Fe-4S] cluster</name>
        <dbReference type="ChEBI" id="CHEBI:49883"/>
    </cofactor>
</comment>
<dbReference type="GO" id="GO:0051539">
    <property type="term" value="F:4 iron, 4 sulfur cluster binding"/>
    <property type="evidence" value="ECO:0007669"/>
    <property type="project" value="TreeGrafter"/>
</dbReference>
<evidence type="ECO:0000313" key="7">
    <source>
        <dbReference type="EMBL" id="MBL3656345.1"/>
    </source>
</evidence>
<dbReference type="SMART" id="SM00729">
    <property type="entry name" value="Elp3"/>
    <property type="match status" value="1"/>
</dbReference>
<evidence type="ECO:0000256" key="2">
    <source>
        <dbReference type="ARBA" id="ARBA00022691"/>
    </source>
</evidence>
<evidence type="ECO:0000256" key="1">
    <source>
        <dbReference type="ARBA" id="ARBA00001966"/>
    </source>
</evidence>
<dbReference type="Pfam" id="PF04055">
    <property type="entry name" value="Radical_SAM"/>
    <property type="match status" value="1"/>
</dbReference>
<dbReference type="PROSITE" id="PS51918">
    <property type="entry name" value="RADICAL_SAM"/>
    <property type="match status" value="1"/>
</dbReference>
<protein>
    <submittedName>
        <fullName evidence="7">STM4012 family radical SAM protein</fullName>
    </submittedName>
</protein>
<keyword evidence="5" id="KW-0411">Iron-sulfur</keyword>
<dbReference type="PANTHER" id="PTHR13932:SF5">
    <property type="entry name" value="RADICAL S-ADENOSYL METHIONINE DOMAIN-CONTAINING PROTEIN 1, MITOCHONDRIAL"/>
    <property type="match status" value="1"/>
</dbReference>
<evidence type="ECO:0000256" key="4">
    <source>
        <dbReference type="ARBA" id="ARBA00023004"/>
    </source>
</evidence>
<dbReference type="SUPFAM" id="SSF102114">
    <property type="entry name" value="Radical SAM enzymes"/>
    <property type="match status" value="1"/>
</dbReference>
<dbReference type="InterPro" id="IPR034505">
    <property type="entry name" value="Coproporphyrinogen-III_oxidase"/>
</dbReference>
<sequence length="445" mass="51008">MLSTKSLKERIATADYFQGYAYSYPHKTAYRAFKKPYSMQEVWQNEDKSALFLYLHVPFCEMRCGFCNLFTVANPKEGLYNPFIEQLKIQSEVTAQALGDFKVARAALGGGTPTYLSLEELEALFSILKNDWNLAPEQIPTMVEASPKTLTEEKMAFLKEAGVTRLSMGVQSFIEEETKALGRPQNPKDLMHAIELLQRFNFPITNLDLIYGVQNQTPDSWKYSLETTVSYQPEEIFLYPLYVRPLTGLGKKSSHQEWTDFRIRLYRIGRDYLLANGYEQKSMRLFKRKNSVLADQPAYHAQENGMVGLGVGARSYTKNLHYSSEYAVGSKSIKPIIQNFNQMTAQDFNQVPYGVILNDEEQKRRYIIKSLCEGSGLSYARYQAFFNSKVMSDFPELAQLFDLGFCQDNDTGTYLNEEGHEHEDIIGPWLYSENTIQKSESFSLV</sequence>
<dbReference type="InterPro" id="IPR007197">
    <property type="entry name" value="rSAM"/>
</dbReference>
<dbReference type="CDD" id="cd01335">
    <property type="entry name" value="Radical_SAM"/>
    <property type="match status" value="1"/>
</dbReference>
<keyword evidence="2" id="KW-0949">S-adenosyl-L-methionine</keyword>
<keyword evidence="8" id="KW-1185">Reference proteome</keyword>
<gene>
    <name evidence="7" type="ORF">JL102_09410</name>
</gene>
<keyword evidence="4" id="KW-0408">Iron</keyword>
<dbReference type="InterPro" id="IPR013785">
    <property type="entry name" value="Aldolase_TIM"/>
</dbReference>
<evidence type="ECO:0000256" key="5">
    <source>
        <dbReference type="ARBA" id="ARBA00023014"/>
    </source>
</evidence>
<dbReference type="InterPro" id="IPR058240">
    <property type="entry name" value="rSAM_sf"/>
</dbReference>
<dbReference type="SFLD" id="SFLDS00029">
    <property type="entry name" value="Radical_SAM"/>
    <property type="match status" value="1"/>
</dbReference>
<dbReference type="Proteomes" id="UP000659388">
    <property type="component" value="Unassembled WGS sequence"/>
</dbReference>
<proteinExistence type="predicted"/>